<keyword evidence="3" id="KW-1185">Reference proteome</keyword>
<feature type="coiled-coil region" evidence="1">
    <location>
        <begin position="38"/>
        <end position="97"/>
    </location>
</feature>
<evidence type="ECO:0000313" key="3">
    <source>
        <dbReference type="Proteomes" id="UP000789739"/>
    </source>
</evidence>
<evidence type="ECO:0000256" key="1">
    <source>
        <dbReference type="SAM" id="Coils"/>
    </source>
</evidence>
<dbReference type="Proteomes" id="UP000789739">
    <property type="component" value="Unassembled WGS sequence"/>
</dbReference>
<sequence length="142" mass="16441">QILKGSAKIFADQAKFTATLRDKLSKEKSATGISIEYNRHLEKDIKRLDEEKQELETRIKELENLDEDSKELRDQELAELRTKLDTLAKSFQEAQDIDQQVYDILGQHSNQIGLFLRSQEVIQKINTLIAEKDSRPNITLDQ</sequence>
<dbReference type="AlphaFoldDB" id="A0A9N9EBG5"/>
<proteinExistence type="predicted"/>
<gene>
    <name evidence="2" type="ORF">PBRASI_LOCUS11157</name>
</gene>
<evidence type="ECO:0000313" key="2">
    <source>
        <dbReference type="EMBL" id="CAG8668166.1"/>
    </source>
</evidence>
<protein>
    <submittedName>
        <fullName evidence="2">6938_t:CDS:1</fullName>
    </submittedName>
</protein>
<organism evidence="2 3">
    <name type="scientific">Paraglomus brasilianum</name>
    <dbReference type="NCBI Taxonomy" id="144538"/>
    <lineage>
        <taxon>Eukaryota</taxon>
        <taxon>Fungi</taxon>
        <taxon>Fungi incertae sedis</taxon>
        <taxon>Mucoromycota</taxon>
        <taxon>Glomeromycotina</taxon>
        <taxon>Glomeromycetes</taxon>
        <taxon>Paraglomerales</taxon>
        <taxon>Paraglomeraceae</taxon>
        <taxon>Paraglomus</taxon>
    </lineage>
</organism>
<reference evidence="2" key="1">
    <citation type="submission" date="2021-06" db="EMBL/GenBank/DDBJ databases">
        <authorList>
            <person name="Kallberg Y."/>
            <person name="Tangrot J."/>
            <person name="Rosling A."/>
        </authorList>
    </citation>
    <scope>NUCLEOTIDE SEQUENCE</scope>
    <source>
        <strain evidence="2">BR232B</strain>
    </source>
</reference>
<accession>A0A9N9EBG5</accession>
<comment type="caution">
    <text evidence="2">The sequence shown here is derived from an EMBL/GenBank/DDBJ whole genome shotgun (WGS) entry which is preliminary data.</text>
</comment>
<feature type="non-terminal residue" evidence="2">
    <location>
        <position position="1"/>
    </location>
</feature>
<dbReference type="EMBL" id="CAJVPI010004500">
    <property type="protein sequence ID" value="CAG8668166.1"/>
    <property type="molecule type" value="Genomic_DNA"/>
</dbReference>
<name>A0A9N9EBG5_9GLOM</name>
<keyword evidence="1" id="KW-0175">Coiled coil</keyword>
<dbReference type="OrthoDB" id="2490008at2759"/>